<dbReference type="InterPro" id="IPR050155">
    <property type="entry name" value="HAD-like_hydrolase_sf"/>
</dbReference>
<dbReference type="InterPro" id="IPR036412">
    <property type="entry name" value="HAD-like_sf"/>
</dbReference>
<dbReference type="RefSeq" id="WP_310536242.1">
    <property type="nucleotide sequence ID" value="NZ_BAAAOC010000018.1"/>
</dbReference>
<keyword evidence="1" id="KW-0378">Hydrolase</keyword>
<dbReference type="InterPro" id="IPR023214">
    <property type="entry name" value="HAD_sf"/>
</dbReference>
<gene>
    <name evidence="1" type="ORF">RH857_01695</name>
</gene>
<reference evidence="2" key="1">
    <citation type="submission" date="2023-07" db="EMBL/GenBank/DDBJ databases">
        <title>Description of three actinobacteria isolated from air of manufacturing shop in a pharmaceutical factory.</title>
        <authorList>
            <person name="Zhang D.-F."/>
        </authorList>
    </citation>
    <scope>NUCLEOTIDE SEQUENCE [LARGE SCALE GENOMIC DNA]</scope>
    <source>
        <strain evidence="2">CCTCC AB 207010</strain>
    </source>
</reference>
<dbReference type="PANTHER" id="PTHR43434">
    <property type="entry name" value="PHOSPHOGLYCOLATE PHOSPHATASE"/>
    <property type="match status" value="1"/>
</dbReference>
<organism evidence="1 2">
    <name type="scientific">Nesterenkonia flava</name>
    <dbReference type="NCBI Taxonomy" id="469799"/>
    <lineage>
        <taxon>Bacteria</taxon>
        <taxon>Bacillati</taxon>
        <taxon>Actinomycetota</taxon>
        <taxon>Actinomycetes</taxon>
        <taxon>Micrococcales</taxon>
        <taxon>Micrococcaceae</taxon>
        <taxon>Nesterenkonia</taxon>
    </lineage>
</organism>
<comment type="caution">
    <text evidence="1">The sequence shown here is derived from an EMBL/GenBank/DDBJ whole genome shotgun (WGS) entry which is preliminary data.</text>
</comment>
<proteinExistence type="predicted"/>
<dbReference type="Pfam" id="PF13419">
    <property type="entry name" value="HAD_2"/>
    <property type="match status" value="1"/>
</dbReference>
<evidence type="ECO:0000313" key="1">
    <source>
        <dbReference type="EMBL" id="MDR5710854.1"/>
    </source>
</evidence>
<dbReference type="PANTHER" id="PTHR43434:SF1">
    <property type="entry name" value="PHOSPHOGLYCOLATE PHOSPHATASE"/>
    <property type="match status" value="1"/>
</dbReference>
<dbReference type="InterPro" id="IPR041492">
    <property type="entry name" value="HAD_2"/>
</dbReference>
<protein>
    <submittedName>
        <fullName evidence="1">HAD family hydrolase</fullName>
        <ecNumber evidence="1">3.-.-.-</ecNumber>
    </submittedName>
</protein>
<evidence type="ECO:0000313" key="2">
    <source>
        <dbReference type="Proteomes" id="UP001260872"/>
    </source>
</evidence>
<dbReference type="Proteomes" id="UP001260872">
    <property type="component" value="Unassembled WGS sequence"/>
</dbReference>
<accession>A0ABU1FQI2</accession>
<name>A0ABU1FQI2_9MICC</name>
<dbReference type="InterPro" id="IPR023198">
    <property type="entry name" value="PGP-like_dom2"/>
</dbReference>
<dbReference type="EMBL" id="JAVKGT010000003">
    <property type="protein sequence ID" value="MDR5710854.1"/>
    <property type="molecule type" value="Genomic_DNA"/>
</dbReference>
<dbReference type="Gene3D" id="3.40.50.1000">
    <property type="entry name" value="HAD superfamily/HAD-like"/>
    <property type="match status" value="1"/>
</dbReference>
<dbReference type="SUPFAM" id="SSF56784">
    <property type="entry name" value="HAD-like"/>
    <property type="match status" value="1"/>
</dbReference>
<dbReference type="EC" id="3.-.-.-" evidence="1"/>
<sequence>MTDIKSLKPNTSCPLVLFDLNGTLMDDLDRAVRATNTVLLRHHQTLVDRESFRQQFMLPLSSWFASFGIPPHLLEHVEEEWGLEMRAPSPLRQGVRTLLRDLRAHGVTTGVLSAVSPSAVGEDLRRHGLTSLFDITLGGVKDKAHALSTLGRHHAPAYYVGDTAYDVVSAKAAGFLSVAIAGGHQCEEKVKASAPTHFISSFSELRSIINV</sequence>
<dbReference type="SFLD" id="SFLDG01129">
    <property type="entry name" value="C1.5:_HAD__Beta-PGM__Phosphata"/>
    <property type="match status" value="1"/>
</dbReference>
<keyword evidence="2" id="KW-1185">Reference proteome</keyword>
<dbReference type="GO" id="GO:0016787">
    <property type="term" value="F:hydrolase activity"/>
    <property type="evidence" value="ECO:0007669"/>
    <property type="project" value="UniProtKB-KW"/>
</dbReference>
<dbReference type="Gene3D" id="1.10.150.240">
    <property type="entry name" value="Putative phosphatase, domain 2"/>
    <property type="match status" value="1"/>
</dbReference>
<dbReference type="SFLD" id="SFLDS00003">
    <property type="entry name" value="Haloacid_Dehalogenase"/>
    <property type="match status" value="1"/>
</dbReference>